<dbReference type="InterPro" id="IPR058041">
    <property type="entry name" value="CcFV1_CP"/>
</dbReference>
<reference evidence="2" key="1">
    <citation type="submission" date="2019-10" db="EMBL/GenBank/DDBJ databases">
        <title>The miscellaneous mycovirome associated to the plant pathogenic fungus Erysiphe necator.</title>
        <authorList>
            <person name="Rodriguez-Romero J."/>
            <person name="Chiapello M."/>
            <person name="Cordoba L."/>
            <person name="Turina M."/>
            <person name="Ayllon M.A."/>
        </authorList>
    </citation>
    <scope>NUCLEOTIDE SEQUENCE</scope>
    <source>
        <strain evidence="2">PMS1_DN35881</strain>
    </source>
</reference>
<accession>A0A8E3YWF5</accession>
<sequence>MLLNDLLSEAVAARIAALDLSDIEAILSVTASGFRPAELHKAAISIARGEEVETNPELGRPRPLTIVAWSFVNDRVQYHDTYGLTDAAAGELQSLLRANCADGCEKIREVVQASLTRTGSTRPLVISTSGVPNAPVTPGEPPRPGKVGAELKEEIRRNAQLYGQYQFTAVDSGAMDKSRFRVPLGGGLFATNQSKAGAVDVARITRVRGRLHPLVIDRVAFIRTGRAPVFGAAIPDKVSFDGRLPPRAVPPADPIERSDSQTTR</sequence>
<feature type="region of interest" description="Disordered" evidence="1">
    <location>
        <begin position="123"/>
        <end position="145"/>
    </location>
</feature>
<feature type="region of interest" description="Disordered" evidence="1">
    <location>
        <begin position="241"/>
        <end position="264"/>
    </location>
</feature>
<dbReference type="Pfam" id="PF25660">
    <property type="entry name" value="CcFV1_CP"/>
    <property type="match status" value="1"/>
</dbReference>
<protein>
    <submittedName>
        <fullName evidence="2">Putative PAS-rich protein</fullName>
    </submittedName>
</protein>
<organism evidence="2">
    <name type="scientific">Erysiphe necator associated polymycovirus 1</name>
    <dbReference type="NCBI Taxonomy" id="2742555"/>
    <lineage>
        <taxon>Viruses</taxon>
        <taxon>Riboviria</taxon>
        <taxon>Riboviria incertae sedis</taxon>
        <taxon>Polymycoviridae</taxon>
        <taxon>Polymycovirus</taxon>
    </lineage>
</organism>
<feature type="compositionally biased region" description="Basic and acidic residues" evidence="1">
    <location>
        <begin position="254"/>
        <end position="264"/>
    </location>
</feature>
<name>A0A8E3YWF5_9VIRU</name>
<evidence type="ECO:0000256" key="1">
    <source>
        <dbReference type="SAM" id="MobiDB-lite"/>
    </source>
</evidence>
<dbReference type="EMBL" id="MN617799">
    <property type="protein sequence ID" value="QKK35405.1"/>
    <property type="molecule type" value="Genomic_RNA"/>
</dbReference>
<evidence type="ECO:0000313" key="2">
    <source>
        <dbReference type="EMBL" id="QKK35405.1"/>
    </source>
</evidence>
<proteinExistence type="predicted"/>